<dbReference type="PRINTS" id="PR01438">
    <property type="entry name" value="UNVRSLSTRESS"/>
</dbReference>
<dbReference type="Proteomes" id="UP000290439">
    <property type="component" value="Chromosome"/>
</dbReference>
<evidence type="ECO:0000256" key="1">
    <source>
        <dbReference type="ARBA" id="ARBA00008791"/>
    </source>
</evidence>
<dbReference type="AlphaFoldDB" id="A0A4U8W753"/>
<name>A0A4U8W753_9NOCA</name>
<dbReference type="Pfam" id="PF00582">
    <property type="entry name" value="Usp"/>
    <property type="match status" value="2"/>
</dbReference>
<gene>
    <name evidence="3" type="ORF">NCTC10797_01812</name>
</gene>
<accession>A0A4U8W753</accession>
<sequence length="306" mass="31802">MTTLVGMSDTTLAALLHGSATVTNSPVVVGVDGSSTAIRAAHWAAVEAEARQVPLLLVHVARRHSCAPEGVELVEAARQAIIDRWAQTSRTPAPAITALTLRGDPAAKLIELSKTAAQLVIGSRGRGAATRALLGSVATDAAAGSQCPVAVIRPLHSGASAVGPVLVVTDPALAGSPSTITAAFQAAADRHSEVLAVDVARPATPASSARSNRRVDSVIEEQRHRHPAVPVRAVTYLGHPRTAIEKFSVTAQLVVVGRSRRQHWPHLTDSLRTALRHTRCAVLIVPEGAAQEATKSRTAAVGLARP</sequence>
<organism evidence="3 4">
    <name type="scientific">Nocardia cyriacigeorgica</name>
    <dbReference type="NCBI Taxonomy" id="135487"/>
    <lineage>
        <taxon>Bacteria</taxon>
        <taxon>Bacillati</taxon>
        <taxon>Actinomycetota</taxon>
        <taxon>Actinomycetes</taxon>
        <taxon>Mycobacteriales</taxon>
        <taxon>Nocardiaceae</taxon>
        <taxon>Nocardia</taxon>
    </lineage>
</organism>
<dbReference type="PANTHER" id="PTHR46268:SF6">
    <property type="entry name" value="UNIVERSAL STRESS PROTEIN UP12"/>
    <property type="match status" value="1"/>
</dbReference>
<evidence type="ECO:0000313" key="4">
    <source>
        <dbReference type="Proteomes" id="UP000290439"/>
    </source>
</evidence>
<reference evidence="3 4" key="1">
    <citation type="submission" date="2019-02" db="EMBL/GenBank/DDBJ databases">
        <authorList>
            <consortium name="Pathogen Informatics"/>
        </authorList>
    </citation>
    <scope>NUCLEOTIDE SEQUENCE [LARGE SCALE GENOMIC DNA]</scope>
    <source>
        <strain evidence="3 4">3012STDY6756504</strain>
    </source>
</reference>
<feature type="domain" description="UspA" evidence="2">
    <location>
        <begin position="164"/>
        <end position="286"/>
    </location>
</feature>
<comment type="similarity">
    <text evidence="1">Belongs to the universal stress protein A family.</text>
</comment>
<feature type="domain" description="UspA" evidence="2">
    <location>
        <begin position="26"/>
        <end position="153"/>
    </location>
</feature>
<evidence type="ECO:0000259" key="2">
    <source>
        <dbReference type="Pfam" id="PF00582"/>
    </source>
</evidence>
<dbReference type="InterPro" id="IPR014729">
    <property type="entry name" value="Rossmann-like_a/b/a_fold"/>
</dbReference>
<evidence type="ECO:0000313" key="3">
    <source>
        <dbReference type="EMBL" id="VFA98047.1"/>
    </source>
</evidence>
<protein>
    <submittedName>
        <fullName evidence="3">Universal stress protein Rv2005c/MT2061</fullName>
    </submittedName>
</protein>
<dbReference type="SUPFAM" id="SSF52402">
    <property type="entry name" value="Adenine nucleotide alpha hydrolases-like"/>
    <property type="match status" value="2"/>
</dbReference>
<proteinExistence type="inferred from homology"/>
<dbReference type="PANTHER" id="PTHR46268">
    <property type="entry name" value="STRESS RESPONSE PROTEIN NHAX"/>
    <property type="match status" value="1"/>
</dbReference>
<dbReference type="EMBL" id="LR215973">
    <property type="protein sequence ID" value="VFA98047.1"/>
    <property type="molecule type" value="Genomic_DNA"/>
</dbReference>
<dbReference type="Gene3D" id="3.40.50.620">
    <property type="entry name" value="HUPs"/>
    <property type="match status" value="2"/>
</dbReference>
<dbReference type="InterPro" id="IPR006015">
    <property type="entry name" value="Universal_stress_UspA"/>
</dbReference>
<dbReference type="InterPro" id="IPR006016">
    <property type="entry name" value="UspA"/>
</dbReference>